<dbReference type="SUPFAM" id="SSF49777">
    <property type="entry name" value="PEBP-like"/>
    <property type="match status" value="1"/>
</dbReference>
<sequence>MRHCLGRLLNFAKTSASIQTRWSSDSIQCIFHKCDIMPDIICKAPEAEATVCYEEEKVKLGKELTPTQVKDVPKMTWDTCPDAYYSICMVDPDAPCRTAPSLRNWLHWLVVNIPGQCFSDGQTLTEYVGAAPPKDTGIHRYVFLVYKQCDKQYFHEPTITACSAENRCNFDLHQFTKKYSLKDPIAGNLFHAKWDCYVPELQKQLGIEP</sequence>
<dbReference type="PANTHER" id="PTHR11362">
    <property type="entry name" value="PHOSPHATIDYLETHANOLAMINE-BINDING PROTEIN"/>
    <property type="match status" value="1"/>
</dbReference>
<dbReference type="Gene3D" id="3.90.280.10">
    <property type="entry name" value="PEBP-like"/>
    <property type="match status" value="1"/>
</dbReference>
<dbReference type="InterPro" id="IPR008914">
    <property type="entry name" value="PEBP"/>
</dbReference>
<organism evidence="1 2">
    <name type="scientific">Nicrophorus vespilloides</name>
    <name type="common">Boreal carrion beetle</name>
    <dbReference type="NCBI Taxonomy" id="110193"/>
    <lineage>
        <taxon>Eukaryota</taxon>
        <taxon>Metazoa</taxon>
        <taxon>Ecdysozoa</taxon>
        <taxon>Arthropoda</taxon>
        <taxon>Hexapoda</taxon>
        <taxon>Insecta</taxon>
        <taxon>Pterygota</taxon>
        <taxon>Neoptera</taxon>
        <taxon>Endopterygota</taxon>
        <taxon>Coleoptera</taxon>
        <taxon>Polyphaga</taxon>
        <taxon>Staphyliniformia</taxon>
        <taxon>Silphidae</taxon>
        <taxon>Nicrophorinae</taxon>
        <taxon>Nicrophorus</taxon>
    </lineage>
</organism>
<dbReference type="Proteomes" id="UP000695000">
    <property type="component" value="Unplaced"/>
</dbReference>
<dbReference type="RefSeq" id="XP_017780608.1">
    <property type="nucleotide sequence ID" value="XM_017925119.1"/>
</dbReference>
<dbReference type="CDD" id="cd00866">
    <property type="entry name" value="PEBP_euk"/>
    <property type="match status" value="1"/>
</dbReference>
<reference evidence="2" key="1">
    <citation type="submission" date="2025-08" db="UniProtKB">
        <authorList>
            <consortium name="RefSeq"/>
        </authorList>
    </citation>
    <scope>IDENTIFICATION</scope>
</reference>
<evidence type="ECO:0000313" key="2">
    <source>
        <dbReference type="RefSeq" id="XP_017780608.1"/>
    </source>
</evidence>
<dbReference type="InterPro" id="IPR035810">
    <property type="entry name" value="PEBP_euk"/>
</dbReference>
<name>A0ABM1N1A8_NICVS</name>
<evidence type="ECO:0000313" key="1">
    <source>
        <dbReference type="Proteomes" id="UP000695000"/>
    </source>
</evidence>
<dbReference type="PANTHER" id="PTHR11362:SF82">
    <property type="entry name" value="PHOSPHATIDYLETHANOLAMINE-BINDING PROTEIN 4"/>
    <property type="match status" value="1"/>
</dbReference>
<dbReference type="InterPro" id="IPR036610">
    <property type="entry name" value="PEBP-like_sf"/>
</dbReference>
<proteinExistence type="predicted"/>
<dbReference type="Pfam" id="PF01161">
    <property type="entry name" value="PBP"/>
    <property type="match status" value="1"/>
</dbReference>
<protein>
    <submittedName>
        <fullName evidence="2">Protein D3-like</fullName>
    </submittedName>
</protein>
<accession>A0ABM1N1A8</accession>
<dbReference type="GeneID" id="108565582"/>
<keyword evidence="1" id="KW-1185">Reference proteome</keyword>
<gene>
    <name evidence="2" type="primary">LOC108565582</name>
</gene>